<dbReference type="PANTHER" id="PTHR46013">
    <property type="entry name" value="VASCULAR CELL ADHESION MOLECULE 1"/>
    <property type="match status" value="1"/>
</dbReference>
<dbReference type="Proteomes" id="UP000762676">
    <property type="component" value="Unassembled WGS sequence"/>
</dbReference>
<sequence length="288" mass="31943">MLQVSTYNEYNRMHVQYCEMFLDATKISPAVATGLVYGSVRFRCSFDFRVPDNEVRWYKDGETLDFGNHPRLSVMGNELVISMVDRLDSGQYRCGFSHENTTFMSGDASLVIAGGPEIKPSTWTVPTVGRTVEISCDVTGATTDHKFIWSREDGSSLKDHIASTRIDTPISTKLFFSFDGIKQSGVYVCKDTGSLDFQPYEKVGVVYQVGTLNCGTKFSVCPSSQVGLVCGGRCPQKCGFTNNQEKTNDALVCERAGPNVDHNGGYVVWTYIYQNATSFETAPQFLFV</sequence>
<dbReference type="InterPro" id="IPR013151">
    <property type="entry name" value="Immunoglobulin_dom"/>
</dbReference>
<comment type="caution">
    <text evidence="2">The sequence shown here is derived from an EMBL/GenBank/DDBJ whole genome shotgun (WGS) entry which is preliminary data.</text>
</comment>
<evidence type="ECO:0000259" key="1">
    <source>
        <dbReference type="PROSITE" id="PS50835"/>
    </source>
</evidence>
<organism evidence="2 3">
    <name type="scientific">Elysia marginata</name>
    <dbReference type="NCBI Taxonomy" id="1093978"/>
    <lineage>
        <taxon>Eukaryota</taxon>
        <taxon>Metazoa</taxon>
        <taxon>Spiralia</taxon>
        <taxon>Lophotrochozoa</taxon>
        <taxon>Mollusca</taxon>
        <taxon>Gastropoda</taxon>
        <taxon>Heterobranchia</taxon>
        <taxon>Euthyneura</taxon>
        <taxon>Panpulmonata</taxon>
        <taxon>Sacoglossa</taxon>
        <taxon>Placobranchoidea</taxon>
        <taxon>Plakobranchidae</taxon>
        <taxon>Elysia</taxon>
    </lineage>
</organism>
<feature type="domain" description="Ig-like" evidence="1">
    <location>
        <begin position="39"/>
        <end position="111"/>
    </location>
</feature>
<accession>A0AAV4EHY8</accession>
<name>A0AAV4EHY8_9GAST</name>
<dbReference type="InterPro" id="IPR003599">
    <property type="entry name" value="Ig_sub"/>
</dbReference>
<proteinExistence type="predicted"/>
<reference evidence="2 3" key="1">
    <citation type="journal article" date="2021" name="Elife">
        <title>Chloroplast acquisition without the gene transfer in kleptoplastic sea slugs, Plakobranchus ocellatus.</title>
        <authorList>
            <person name="Maeda T."/>
            <person name="Takahashi S."/>
            <person name="Yoshida T."/>
            <person name="Shimamura S."/>
            <person name="Takaki Y."/>
            <person name="Nagai Y."/>
            <person name="Toyoda A."/>
            <person name="Suzuki Y."/>
            <person name="Arimoto A."/>
            <person name="Ishii H."/>
            <person name="Satoh N."/>
            <person name="Nishiyama T."/>
            <person name="Hasebe M."/>
            <person name="Maruyama T."/>
            <person name="Minagawa J."/>
            <person name="Obokata J."/>
            <person name="Shigenobu S."/>
        </authorList>
    </citation>
    <scope>NUCLEOTIDE SEQUENCE [LARGE SCALE GENOMIC DNA]</scope>
</reference>
<keyword evidence="3" id="KW-1185">Reference proteome</keyword>
<dbReference type="PANTHER" id="PTHR46013:SF4">
    <property type="entry name" value="B-CELL RECEPTOR CD22-RELATED"/>
    <property type="match status" value="1"/>
</dbReference>
<dbReference type="Pfam" id="PF00047">
    <property type="entry name" value="ig"/>
    <property type="match status" value="1"/>
</dbReference>
<dbReference type="Gene3D" id="2.60.40.10">
    <property type="entry name" value="Immunoglobulins"/>
    <property type="match status" value="1"/>
</dbReference>
<dbReference type="EMBL" id="BMAT01000127">
    <property type="protein sequence ID" value="GFR60108.1"/>
    <property type="molecule type" value="Genomic_DNA"/>
</dbReference>
<dbReference type="InterPro" id="IPR036179">
    <property type="entry name" value="Ig-like_dom_sf"/>
</dbReference>
<gene>
    <name evidence="2" type="ORF">ElyMa_000071100</name>
</gene>
<evidence type="ECO:0000313" key="2">
    <source>
        <dbReference type="EMBL" id="GFR60108.1"/>
    </source>
</evidence>
<dbReference type="PROSITE" id="PS50835">
    <property type="entry name" value="IG_LIKE"/>
    <property type="match status" value="2"/>
</dbReference>
<dbReference type="SUPFAM" id="SSF48726">
    <property type="entry name" value="Immunoglobulin"/>
    <property type="match status" value="2"/>
</dbReference>
<dbReference type="InterPro" id="IPR003598">
    <property type="entry name" value="Ig_sub2"/>
</dbReference>
<dbReference type="AlphaFoldDB" id="A0AAV4EHY8"/>
<evidence type="ECO:0000313" key="3">
    <source>
        <dbReference type="Proteomes" id="UP000762676"/>
    </source>
</evidence>
<dbReference type="SMART" id="SM00408">
    <property type="entry name" value="IGc2"/>
    <property type="match status" value="2"/>
</dbReference>
<dbReference type="InterPro" id="IPR013783">
    <property type="entry name" value="Ig-like_fold"/>
</dbReference>
<feature type="domain" description="Ig-like" evidence="1">
    <location>
        <begin position="116"/>
        <end position="189"/>
    </location>
</feature>
<dbReference type="InterPro" id="IPR007110">
    <property type="entry name" value="Ig-like_dom"/>
</dbReference>
<protein>
    <submittedName>
        <fullName evidence="2">Down syndrome cell adhesion molecule homolog</fullName>
    </submittedName>
</protein>
<dbReference type="SMART" id="SM00409">
    <property type="entry name" value="IG"/>
    <property type="match status" value="2"/>
</dbReference>